<dbReference type="InterPro" id="IPR006626">
    <property type="entry name" value="PbH1"/>
</dbReference>
<dbReference type="SMART" id="SM00710">
    <property type="entry name" value="PbH1"/>
    <property type="match status" value="6"/>
</dbReference>
<dbReference type="Gene3D" id="2.160.20.10">
    <property type="entry name" value="Single-stranded right-handed beta-helix, Pectin lyase-like"/>
    <property type="match status" value="1"/>
</dbReference>
<evidence type="ECO:0000313" key="3">
    <source>
        <dbReference type="Proteomes" id="UP000183200"/>
    </source>
</evidence>
<evidence type="ECO:0000256" key="1">
    <source>
        <dbReference type="SAM" id="SignalP"/>
    </source>
</evidence>
<organism evidence="2 3">
    <name type="scientific">Pedobacter steynii</name>
    <dbReference type="NCBI Taxonomy" id="430522"/>
    <lineage>
        <taxon>Bacteria</taxon>
        <taxon>Pseudomonadati</taxon>
        <taxon>Bacteroidota</taxon>
        <taxon>Sphingobacteriia</taxon>
        <taxon>Sphingobacteriales</taxon>
        <taxon>Sphingobacteriaceae</taxon>
        <taxon>Pedobacter</taxon>
    </lineage>
</organism>
<dbReference type="InterPro" id="IPR012334">
    <property type="entry name" value="Pectin_lyas_fold"/>
</dbReference>
<accession>A0A1H0L5M9</accession>
<dbReference type="STRING" id="430522.BFS30_13540"/>
<evidence type="ECO:0000313" key="2">
    <source>
        <dbReference type="EMBL" id="SDO63281.1"/>
    </source>
</evidence>
<reference evidence="3" key="1">
    <citation type="submission" date="2016-10" db="EMBL/GenBank/DDBJ databases">
        <authorList>
            <person name="Varghese N."/>
            <person name="Submissions S."/>
        </authorList>
    </citation>
    <scope>NUCLEOTIDE SEQUENCE [LARGE SCALE GENOMIC DNA]</scope>
    <source>
        <strain evidence="3">DSM 19110</strain>
    </source>
</reference>
<dbReference type="RefSeq" id="WP_074612868.1">
    <property type="nucleotide sequence ID" value="NZ_FNGY01000017.1"/>
</dbReference>
<dbReference type="AlphaFoldDB" id="A0A1H0L5M9"/>
<dbReference type="Proteomes" id="UP000183200">
    <property type="component" value="Unassembled WGS sequence"/>
</dbReference>
<sequence length="485" mass="54136">MKKKYLICLMICLLTGYGMLPQLKAQELKTIHKYYVDSNNGHDDQSGQSAKKAWKSLAKVNAQVFNPGDRIFFKRGGQWEGQLLPQGSGTTAQPIIFTAYGKGALPVIAAKGKFKDAVLLKNLSNIALEYFDISNLDTLVKQQKTGPAGVRVLAENIGKITNIRLSGLYIHDINGDNKKGSNEGNGIFWDCQGPTPSNIENLLIENCKLLRVDRNGIRGNGTFGFRTNWFPNKNLIIRGCILEDIGGDGIVVKAFDGSVVEHNKLFYIRTRAKDNAVGIWPHSSDNTLIQYNEVAYTKNQDWSNDGQSFDIDGNCTNTIIQNNYSHDNEGGFMLVISDAINSKSKMTTGSIIRNNLSVNDGNKRKRLFNFALVTDSTYISGNRFYNQSADSVKMELIDIEHGVPKNVVFENNSFHYSGASVGVFNKSDKQYAALKWIGNTFKGNILGKEKLLNVTGEKLKDQSEKGNKYPWNFLKETEKRMNRKP</sequence>
<proteinExistence type="predicted"/>
<feature type="chain" id="PRO_5010318006" description="Right handed beta helix domain-containing protein" evidence="1">
    <location>
        <begin position="26"/>
        <end position="485"/>
    </location>
</feature>
<evidence type="ECO:0008006" key="4">
    <source>
        <dbReference type="Google" id="ProtNLM"/>
    </source>
</evidence>
<dbReference type="InterPro" id="IPR011050">
    <property type="entry name" value="Pectin_lyase_fold/virulence"/>
</dbReference>
<keyword evidence="3" id="KW-1185">Reference proteome</keyword>
<name>A0A1H0L5M9_9SPHI</name>
<dbReference type="SUPFAM" id="SSF51126">
    <property type="entry name" value="Pectin lyase-like"/>
    <property type="match status" value="1"/>
</dbReference>
<feature type="signal peptide" evidence="1">
    <location>
        <begin position="1"/>
        <end position="25"/>
    </location>
</feature>
<gene>
    <name evidence="2" type="ORF">SAMN05421820_11754</name>
</gene>
<dbReference type="EMBL" id="FNGY01000017">
    <property type="protein sequence ID" value="SDO63281.1"/>
    <property type="molecule type" value="Genomic_DNA"/>
</dbReference>
<dbReference type="OrthoDB" id="3333873at2"/>
<keyword evidence="1" id="KW-0732">Signal</keyword>
<protein>
    <recommendedName>
        <fullName evidence="4">Right handed beta helix domain-containing protein</fullName>
    </recommendedName>
</protein>